<proteinExistence type="predicted"/>
<dbReference type="EMBL" id="QBKR01000023">
    <property type="protein sequence ID" value="PTX55002.1"/>
    <property type="molecule type" value="Genomic_DNA"/>
</dbReference>
<evidence type="ECO:0000256" key="1">
    <source>
        <dbReference type="SAM" id="MobiDB-lite"/>
    </source>
</evidence>
<keyword evidence="2" id="KW-1133">Transmembrane helix</keyword>
<comment type="caution">
    <text evidence="4">The sequence shown here is derived from an EMBL/GenBank/DDBJ whole genome shotgun (WGS) entry which is preliminary data.</text>
</comment>
<keyword evidence="5" id="KW-1185">Reference proteome</keyword>
<dbReference type="GO" id="GO:0003677">
    <property type="term" value="F:DNA binding"/>
    <property type="evidence" value="ECO:0007669"/>
    <property type="project" value="InterPro"/>
</dbReference>
<dbReference type="Gene3D" id="1.10.260.40">
    <property type="entry name" value="lambda repressor-like DNA-binding domains"/>
    <property type="match status" value="1"/>
</dbReference>
<dbReference type="SUPFAM" id="SSF47413">
    <property type="entry name" value="lambda repressor-like DNA-binding domains"/>
    <property type="match status" value="1"/>
</dbReference>
<evidence type="ECO:0000313" key="4">
    <source>
        <dbReference type="EMBL" id="PTX55002.1"/>
    </source>
</evidence>
<dbReference type="PANTHER" id="PTHR34475:SF1">
    <property type="entry name" value="CYTOSKELETON PROTEIN RODZ"/>
    <property type="match status" value="1"/>
</dbReference>
<dbReference type="InterPro" id="IPR010982">
    <property type="entry name" value="Lambda_DNA-bd_dom_sf"/>
</dbReference>
<reference evidence="4 5" key="1">
    <citation type="submission" date="2018-04" db="EMBL/GenBank/DDBJ databases">
        <title>Genomic Encyclopedia of Archaeal and Bacterial Type Strains, Phase II (KMG-II): from individual species to whole genera.</title>
        <authorList>
            <person name="Goeker M."/>
        </authorList>
    </citation>
    <scope>NUCLEOTIDE SEQUENCE [LARGE SCALE GENOMIC DNA]</scope>
    <source>
        <strain evidence="4 5">DSM 45787</strain>
    </source>
</reference>
<gene>
    <name evidence="4" type="ORF">C8P63_12324</name>
</gene>
<dbReference type="PROSITE" id="PS50943">
    <property type="entry name" value="HTH_CROC1"/>
    <property type="match status" value="1"/>
</dbReference>
<keyword evidence="2" id="KW-0472">Membrane</keyword>
<feature type="compositionally biased region" description="Basic and acidic residues" evidence="1">
    <location>
        <begin position="178"/>
        <end position="191"/>
    </location>
</feature>
<dbReference type="CDD" id="cd00093">
    <property type="entry name" value="HTH_XRE"/>
    <property type="match status" value="1"/>
</dbReference>
<dbReference type="RefSeq" id="WP_170109686.1">
    <property type="nucleotide sequence ID" value="NZ_QBKR01000023.1"/>
</dbReference>
<dbReference type="InterPro" id="IPR001387">
    <property type="entry name" value="Cro/C1-type_HTH"/>
</dbReference>
<feature type="region of interest" description="Disordered" evidence="1">
    <location>
        <begin position="77"/>
        <end position="251"/>
    </location>
</feature>
<dbReference type="Pfam" id="PF13413">
    <property type="entry name" value="HTH_25"/>
    <property type="match status" value="1"/>
</dbReference>
<dbReference type="InterPro" id="IPR050400">
    <property type="entry name" value="Bact_Cytoskel_RodZ"/>
</dbReference>
<sequence>MWTEIGQQLKQARKAAGLTLEELQGLTRVSRAELRALEEGQFDRLPGPFYVRSYLRSYASQVGLEPTKLLKKYRATEQTFPPGGTPFPTGESPSSTTDRFPSETSGRMPVNPPSSDRNRQTRAPSPRATGSHPGLNGTNPRISGKPSRLSGTHPRVSGSVPARVNGPEVPAAPSPSGDENRQEWKEPEPETRGQTLRRALPPSPAPMIPDSGPRSTETHPTLDLSHLRQGALDPSPEKSRSRTSGKKERKTPNFSFRWPVWVASIGALLLIPLGIWAGGILAGNDGGTQGSSRSHTITEEADASAPDGLALISRNEGKSIYEMTNNRDLLLEVKAKGKCWVQIKEHEDGGYVKDITLGKGDPPFRFTHSKSVTTDLWIFLGAPEKAEVKVNGQNINASDVIHIKKVQ</sequence>
<feature type="domain" description="HTH cro/C1-type" evidence="3">
    <location>
        <begin position="9"/>
        <end position="41"/>
    </location>
</feature>
<evidence type="ECO:0000313" key="5">
    <source>
        <dbReference type="Proteomes" id="UP000244240"/>
    </source>
</evidence>
<feature type="compositionally biased region" description="Low complexity" evidence="1">
    <location>
        <begin position="79"/>
        <end position="97"/>
    </location>
</feature>
<evidence type="ECO:0000256" key="2">
    <source>
        <dbReference type="SAM" id="Phobius"/>
    </source>
</evidence>
<organism evidence="4 5">
    <name type="scientific">Melghirimyces profundicolus</name>
    <dbReference type="NCBI Taxonomy" id="1242148"/>
    <lineage>
        <taxon>Bacteria</taxon>
        <taxon>Bacillati</taxon>
        <taxon>Bacillota</taxon>
        <taxon>Bacilli</taxon>
        <taxon>Bacillales</taxon>
        <taxon>Thermoactinomycetaceae</taxon>
        <taxon>Melghirimyces</taxon>
    </lineage>
</organism>
<name>A0A2T6BG08_9BACL</name>
<dbReference type="AlphaFoldDB" id="A0A2T6BG08"/>
<protein>
    <submittedName>
        <fullName evidence="4">Cytoskeletal protein RodZ</fullName>
    </submittedName>
</protein>
<dbReference type="Proteomes" id="UP000244240">
    <property type="component" value="Unassembled WGS sequence"/>
</dbReference>
<accession>A0A2T6BG08</accession>
<keyword evidence="2" id="KW-0812">Transmembrane</keyword>
<dbReference type="PANTHER" id="PTHR34475">
    <property type="match status" value="1"/>
</dbReference>
<feature type="transmembrane region" description="Helical" evidence="2">
    <location>
        <begin position="258"/>
        <end position="283"/>
    </location>
</feature>
<evidence type="ECO:0000259" key="3">
    <source>
        <dbReference type="PROSITE" id="PS50943"/>
    </source>
</evidence>